<dbReference type="Proteomes" id="UP000886722">
    <property type="component" value="Unassembled WGS sequence"/>
</dbReference>
<dbReference type="Pfam" id="PF12146">
    <property type="entry name" value="Hydrolase_4"/>
    <property type="match status" value="1"/>
</dbReference>
<reference evidence="2" key="1">
    <citation type="submission" date="2020-10" db="EMBL/GenBank/DDBJ databases">
        <authorList>
            <person name="Gilroy R."/>
        </authorList>
    </citation>
    <scope>NUCLEOTIDE SEQUENCE</scope>
    <source>
        <strain evidence="2">21143</strain>
    </source>
</reference>
<dbReference type="Gene3D" id="3.40.50.1820">
    <property type="entry name" value="alpha/beta hydrolase"/>
    <property type="match status" value="1"/>
</dbReference>
<dbReference type="GO" id="GO:0052689">
    <property type="term" value="F:carboxylic ester hydrolase activity"/>
    <property type="evidence" value="ECO:0007669"/>
    <property type="project" value="TreeGrafter"/>
</dbReference>
<dbReference type="EMBL" id="DVKT01000074">
    <property type="protein sequence ID" value="HIT40377.1"/>
    <property type="molecule type" value="Genomic_DNA"/>
</dbReference>
<keyword evidence="2" id="KW-0378">Hydrolase</keyword>
<dbReference type="InterPro" id="IPR029058">
    <property type="entry name" value="AB_hydrolase_fold"/>
</dbReference>
<dbReference type="InterPro" id="IPR022742">
    <property type="entry name" value="Hydrolase_4"/>
</dbReference>
<gene>
    <name evidence="2" type="ORF">IAD06_10160</name>
</gene>
<dbReference type="AlphaFoldDB" id="A0A9D1KFE4"/>
<feature type="domain" description="Serine aminopeptidase S33" evidence="1">
    <location>
        <begin position="176"/>
        <end position="263"/>
    </location>
</feature>
<proteinExistence type="predicted"/>
<dbReference type="InterPro" id="IPR053145">
    <property type="entry name" value="AB_hydrolase_Est10"/>
</dbReference>
<sequence>MKKILVIILCTIPVFCILADNWQGQQGSRRFYLETDYTAPGTALTLPEFWIERAACDSMSLSGDSLDLRFNRGQIVFKGCFASSRQQIDAVVSLYGKSYDLKFVRVDTLQPHYWSQNPVPPYPYIEEEIIVPVNDTILLSGTLTRPYGRKRVPAVVILSGTGKQDRDASFTGHRPFARIADYLTRRGIAVLRIDDRGVGKSTGRYEEATTADFAADALSAVEVLKHRKGIRTSKIGLMGHSEGGAAAMMAAAQSDDIAFVVTLAGLSTDGLTSLRLQNDAIIDAYPGYSDEWRSVNKRFLHTLFSWVYEIPLSQPLADPLREKFMAWVSSQNDTILQMTGLKGREEMYLARYLRTADTPWYRQLMHYNPADYVPRVDVPVLALNGDRDIMVPSGPNLAMVDSLLRKGGNKHYEIVSLPGLNHMFQHCETCTQEEIPDLPDVFVEEALEEIYRFFERYIL</sequence>
<dbReference type="SUPFAM" id="SSF53474">
    <property type="entry name" value="alpha/beta-Hydrolases"/>
    <property type="match status" value="1"/>
</dbReference>
<protein>
    <submittedName>
        <fullName evidence="2">Alpha/beta fold hydrolase</fullName>
    </submittedName>
</protein>
<name>A0A9D1KFE4_9BACT</name>
<evidence type="ECO:0000313" key="3">
    <source>
        <dbReference type="Proteomes" id="UP000886722"/>
    </source>
</evidence>
<comment type="caution">
    <text evidence="2">The sequence shown here is derived from an EMBL/GenBank/DDBJ whole genome shotgun (WGS) entry which is preliminary data.</text>
</comment>
<dbReference type="PANTHER" id="PTHR43265:SF1">
    <property type="entry name" value="ESTERASE ESTD"/>
    <property type="match status" value="1"/>
</dbReference>
<organism evidence="2 3">
    <name type="scientific">Candidatus Caccoplasma intestinavium</name>
    <dbReference type="NCBI Taxonomy" id="2840716"/>
    <lineage>
        <taxon>Bacteria</taxon>
        <taxon>Pseudomonadati</taxon>
        <taxon>Bacteroidota</taxon>
        <taxon>Bacteroidia</taxon>
        <taxon>Bacteroidales</taxon>
        <taxon>Bacteroidaceae</taxon>
        <taxon>Bacteroidaceae incertae sedis</taxon>
        <taxon>Candidatus Caccoplasma</taxon>
    </lineage>
</organism>
<evidence type="ECO:0000259" key="1">
    <source>
        <dbReference type="Pfam" id="PF12146"/>
    </source>
</evidence>
<reference evidence="2" key="2">
    <citation type="journal article" date="2021" name="PeerJ">
        <title>Extensive microbial diversity within the chicken gut microbiome revealed by metagenomics and culture.</title>
        <authorList>
            <person name="Gilroy R."/>
            <person name="Ravi A."/>
            <person name="Getino M."/>
            <person name="Pursley I."/>
            <person name="Horton D.L."/>
            <person name="Alikhan N.F."/>
            <person name="Baker D."/>
            <person name="Gharbi K."/>
            <person name="Hall N."/>
            <person name="Watson M."/>
            <person name="Adriaenssens E.M."/>
            <person name="Foster-Nyarko E."/>
            <person name="Jarju S."/>
            <person name="Secka A."/>
            <person name="Antonio M."/>
            <person name="Oren A."/>
            <person name="Chaudhuri R.R."/>
            <person name="La Ragione R."/>
            <person name="Hildebrand F."/>
            <person name="Pallen M.J."/>
        </authorList>
    </citation>
    <scope>NUCLEOTIDE SEQUENCE</scope>
    <source>
        <strain evidence="2">21143</strain>
    </source>
</reference>
<evidence type="ECO:0000313" key="2">
    <source>
        <dbReference type="EMBL" id="HIT40377.1"/>
    </source>
</evidence>
<accession>A0A9D1KFE4</accession>
<dbReference type="PANTHER" id="PTHR43265">
    <property type="entry name" value="ESTERASE ESTD"/>
    <property type="match status" value="1"/>
</dbReference>